<dbReference type="PROSITE" id="PS51257">
    <property type="entry name" value="PROKAR_LIPOPROTEIN"/>
    <property type="match status" value="1"/>
</dbReference>
<name>A0ABS7P9I7_9SPHN</name>
<evidence type="ECO:0000256" key="1">
    <source>
        <dbReference type="SAM" id="MobiDB-lite"/>
    </source>
</evidence>
<dbReference type="Proteomes" id="UP000759298">
    <property type="component" value="Unassembled WGS sequence"/>
</dbReference>
<sequence>MTRMLFAIAGALALTACGSGQDGYSPSPGGGSGEGSAAETAQQLPFGLRLFPDARVLNSFQQGLTVTIASDASQQEIAEFYESELERLGWSEVSQRGGEESATIMLEGRDPTRPGKVLGVGITRSGEGADQTALSFIESNVPVAPEPPPEEPLDPLAEG</sequence>
<organism evidence="2 3">
    <name type="scientific">Alteriqipengyuania abyssalis</name>
    <dbReference type="NCBI Taxonomy" id="2860200"/>
    <lineage>
        <taxon>Bacteria</taxon>
        <taxon>Pseudomonadati</taxon>
        <taxon>Pseudomonadota</taxon>
        <taxon>Alphaproteobacteria</taxon>
        <taxon>Sphingomonadales</taxon>
        <taxon>Erythrobacteraceae</taxon>
        <taxon>Alteriqipengyuania</taxon>
    </lineage>
</organism>
<reference evidence="2 3" key="1">
    <citation type="submission" date="2021-07" db="EMBL/GenBank/DDBJ databases">
        <title>Alteriqipengyuania abyssalis NZ-12B nov, sp.nov isolated from deep sea sponge in pacific ocean.</title>
        <authorList>
            <person name="Tareen S."/>
            <person name="Wink J."/>
        </authorList>
    </citation>
    <scope>NUCLEOTIDE SEQUENCE [LARGE SCALE GENOMIC DNA]</scope>
    <source>
        <strain evidence="2 3">NZ-12B</strain>
    </source>
</reference>
<feature type="region of interest" description="Disordered" evidence="1">
    <location>
        <begin position="92"/>
        <end position="115"/>
    </location>
</feature>
<dbReference type="EMBL" id="JAHWXP010000001">
    <property type="protein sequence ID" value="MBY8335728.1"/>
    <property type="molecule type" value="Genomic_DNA"/>
</dbReference>
<evidence type="ECO:0000313" key="3">
    <source>
        <dbReference type="Proteomes" id="UP000759298"/>
    </source>
</evidence>
<gene>
    <name evidence="2" type="ORF">KYN89_01580</name>
</gene>
<evidence type="ECO:0000313" key="2">
    <source>
        <dbReference type="EMBL" id="MBY8335728.1"/>
    </source>
</evidence>
<accession>A0ABS7P9I7</accession>
<proteinExistence type="predicted"/>
<keyword evidence="3" id="KW-1185">Reference proteome</keyword>
<feature type="region of interest" description="Disordered" evidence="1">
    <location>
        <begin position="138"/>
        <end position="159"/>
    </location>
</feature>
<protein>
    <recommendedName>
        <fullName evidence="4">DUF3576 domain-containing protein</fullName>
    </recommendedName>
</protein>
<comment type="caution">
    <text evidence="2">The sequence shown here is derived from an EMBL/GenBank/DDBJ whole genome shotgun (WGS) entry which is preliminary data.</text>
</comment>
<evidence type="ECO:0008006" key="4">
    <source>
        <dbReference type="Google" id="ProtNLM"/>
    </source>
</evidence>
<dbReference type="RefSeq" id="WP_222823499.1">
    <property type="nucleotide sequence ID" value="NZ_JAHWXP010000001.1"/>
</dbReference>